<dbReference type="GO" id="GO:0004222">
    <property type="term" value="F:metalloendopeptidase activity"/>
    <property type="evidence" value="ECO:0007669"/>
    <property type="project" value="TreeGrafter"/>
</dbReference>
<dbReference type="AlphaFoldDB" id="A0A2M8LQA8"/>
<name>A0A2M8LQA8_9ACTN</name>
<dbReference type="PANTHER" id="PTHR21666:SF270">
    <property type="entry name" value="MUREIN HYDROLASE ACTIVATOR ENVC"/>
    <property type="match status" value="1"/>
</dbReference>
<dbReference type="PROSITE" id="PS51318">
    <property type="entry name" value="TAT"/>
    <property type="match status" value="1"/>
</dbReference>
<organism evidence="3 4">
    <name type="scientific">Streptomyces carminius</name>
    <dbReference type="NCBI Taxonomy" id="2665496"/>
    <lineage>
        <taxon>Bacteria</taxon>
        <taxon>Bacillati</taxon>
        <taxon>Actinomycetota</taxon>
        <taxon>Actinomycetes</taxon>
        <taxon>Kitasatosporales</taxon>
        <taxon>Streptomycetaceae</taxon>
        <taxon>Streptomyces</taxon>
    </lineage>
</organism>
<dbReference type="InterPro" id="IPR011055">
    <property type="entry name" value="Dup_hybrid_motif"/>
</dbReference>
<feature type="region of interest" description="Disordered" evidence="1">
    <location>
        <begin position="1"/>
        <end position="38"/>
    </location>
</feature>
<evidence type="ECO:0000313" key="4">
    <source>
        <dbReference type="Proteomes" id="UP000230407"/>
    </source>
</evidence>
<comment type="caution">
    <text evidence="3">The sequence shown here is derived from an EMBL/GenBank/DDBJ whole genome shotgun (WGS) entry which is preliminary data.</text>
</comment>
<feature type="compositionally biased region" description="Basic and acidic residues" evidence="1">
    <location>
        <begin position="12"/>
        <end position="22"/>
    </location>
</feature>
<dbReference type="InterPro" id="IPR050570">
    <property type="entry name" value="Cell_wall_metabolism_enzyme"/>
</dbReference>
<accession>A0A2M8LQA8</accession>
<dbReference type="Gene3D" id="2.70.70.10">
    <property type="entry name" value="Glucose Permease (Domain IIA)"/>
    <property type="match status" value="1"/>
</dbReference>
<dbReference type="InterPro" id="IPR016047">
    <property type="entry name" value="M23ase_b-sheet_dom"/>
</dbReference>
<reference evidence="3 4" key="1">
    <citation type="submission" date="2017-11" db="EMBL/GenBank/DDBJ databases">
        <title>Streptomyces carmine sp. nov., a novel actinomycete isolated from Sophora alopecuroides in Xinjiang, China.</title>
        <authorList>
            <person name="Wang Y."/>
            <person name="Luo X."/>
            <person name="Wan C."/>
            <person name="Zhang L."/>
        </authorList>
    </citation>
    <scope>NUCLEOTIDE SEQUENCE [LARGE SCALE GENOMIC DNA]</scope>
    <source>
        <strain evidence="3 4">TRM SA0054</strain>
    </source>
</reference>
<dbReference type="CDD" id="cd12797">
    <property type="entry name" value="M23_peptidase"/>
    <property type="match status" value="1"/>
</dbReference>
<evidence type="ECO:0000259" key="2">
    <source>
        <dbReference type="Pfam" id="PF01551"/>
    </source>
</evidence>
<gene>
    <name evidence="3" type="ORF">CUT44_27850</name>
</gene>
<dbReference type="Pfam" id="PF01551">
    <property type="entry name" value="Peptidase_M23"/>
    <property type="match status" value="1"/>
</dbReference>
<dbReference type="InterPro" id="IPR006311">
    <property type="entry name" value="TAT_signal"/>
</dbReference>
<dbReference type="EMBL" id="PGGW01000069">
    <property type="protein sequence ID" value="PJE94120.1"/>
    <property type="molecule type" value="Genomic_DNA"/>
</dbReference>
<evidence type="ECO:0000256" key="1">
    <source>
        <dbReference type="SAM" id="MobiDB-lite"/>
    </source>
</evidence>
<proteinExistence type="predicted"/>
<sequence length="208" mass="21863">MAPPNGRSETMAARDGRLDGHRNGHRNAPGDGGRDGLRWTPSRRGLVLRAAALAALGAAVPVAAGERRAAATGRWARPVAGDHRVTAPYGIPGRWQAGRHTGIDFAMPVGTPVYSVGTGTVVLAGWAGSYGKAVKIRMDDGHYVLFAHLSEVSTSAGARVRAGSRLGSSGDTGRTTGPHLHFEVRDRRGYGSDVDPVAYLARRGVRLL</sequence>
<dbReference type="Proteomes" id="UP000230407">
    <property type="component" value="Unassembled WGS sequence"/>
</dbReference>
<dbReference type="SUPFAM" id="SSF51261">
    <property type="entry name" value="Duplicated hybrid motif"/>
    <property type="match status" value="1"/>
</dbReference>
<keyword evidence="4" id="KW-1185">Reference proteome</keyword>
<evidence type="ECO:0000313" key="3">
    <source>
        <dbReference type="EMBL" id="PJE94120.1"/>
    </source>
</evidence>
<dbReference type="PANTHER" id="PTHR21666">
    <property type="entry name" value="PEPTIDASE-RELATED"/>
    <property type="match status" value="1"/>
</dbReference>
<feature type="domain" description="M23ase beta-sheet core" evidence="2">
    <location>
        <begin position="99"/>
        <end position="195"/>
    </location>
</feature>
<protein>
    <recommendedName>
        <fullName evidence="2">M23ase beta-sheet core domain-containing protein</fullName>
    </recommendedName>
</protein>